<dbReference type="SMART" id="SM00276">
    <property type="entry name" value="GLECT"/>
    <property type="match status" value="1"/>
</dbReference>
<dbReference type="Gene3D" id="2.60.120.200">
    <property type="match status" value="1"/>
</dbReference>
<dbReference type="InterPro" id="IPR044156">
    <property type="entry name" value="Galectin-like"/>
</dbReference>
<feature type="domain" description="Galectin" evidence="3">
    <location>
        <begin position="68"/>
        <end position="198"/>
    </location>
</feature>
<dbReference type="GO" id="GO:0005615">
    <property type="term" value="C:extracellular space"/>
    <property type="evidence" value="ECO:0007669"/>
    <property type="project" value="TreeGrafter"/>
</dbReference>
<dbReference type="GO" id="GO:0043236">
    <property type="term" value="F:laminin binding"/>
    <property type="evidence" value="ECO:0007669"/>
    <property type="project" value="TreeGrafter"/>
</dbReference>
<dbReference type="Pfam" id="PF00337">
    <property type="entry name" value="Gal-bind_lectin"/>
    <property type="match status" value="1"/>
</dbReference>
<dbReference type="PANTHER" id="PTHR11346:SF97">
    <property type="entry name" value="GALECTIN-1"/>
    <property type="match status" value="1"/>
</dbReference>
<dbReference type="SMART" id="SM00908">
    <property type="entry name" value="Gal-bind_lectin"/>
    <property type="match status" value="1"/>
</dbReference>
<sequence length="198" mass="21856">MRVWRLWTPRLAHQETEGNPVANQIITACDIPNAPSGQELGIAKDTVAMVSCPLTLFGFDKDLLLPKGPVCTNLGLKPGQRLTVKGKISPSAKSFVFNLGKDASSIGLHFNPRFDAHGDVNTIVCNSKKVEEWGAEHRETVFPFQKGGTAEITFNVNQNDLTVHIPGHQFTFPNRLGLSVFDYFDTQGDFTVQSISWE</sequence>
<evidence type="ECO:0000313" key="5">
    <source>
        <dbReference type="Proteomes" id="UP000190648"/>
    </source>
</evidence>
<dbReference type="STRING" id="372326.A0A1V4J9W4"/>
<dbReference type="FunFam" id="2.60.120.200:FF:000021">
    <property type="entry name" value="Galectin"/>
    <property type="match status" value="1"/>
</dbReference>
<dbReference type="PROSITE" id="PS51304">
    <property type="entry name" value="GALECTIN"/>
    <property type="match status" value="1"/>
</dbReference>
<organism evidence="4 5">
    <name type="scientific">Patagioenas fasciata monilis</name>
    <dbReference type="NCBI Taxonomy" id="372326"/>
    <lineage>
        <taxon>Eukaryota</taxon>
        <taxon>Metazoa</taxon>
        <taxon>Chordata</taxon>
        <taxon>Craniata</taxon>
        <taxon>Vertebrata</taxon>
        <taxon>Euteleostomi</taxon>
        <taxon>Archelosauria</taxon>
        <taxon>Archosauria</taxon>
        <taxon>Dinosauria</taxon>
        <taxon>Saurischia</taxon>
        <taxon>Theropoda</taxon>
        <taxon>Coelurosauria</taxon>
        <taxon>Aves</taxon>
        <taxon>Neognathae</taxon>
        <taxon>Neoaves</taxon>
        <taxon>Columbimorphae</taxon>
        <taxon>Columbiformes</taxon>
        <taxon>Columbidae</taxon>
        <taxon>Patagioenas</taxon>
    </lineage>
</organism>
<dbReference type="OrthoDB" id="8443340at2759"/>
<dbReference type="InterPro" id="IPR001079">
    <property type="entry name" value="Galectin_CRD"/>
</dbReference>
<gene>
    <name evidence="4" type="primary">LGALS1</name>
    <name evidence="4" type="ORF">AV530_012953</name>
</gene>
<dbReference type="SUPFAM" id="SSF49899">
    <property type="entry name" value="Concanavalin A-like lectins/glucanases"/>
    <property type="match status" value="1"/>
</dbReference>
<dbReference type="GO" id="GO:0030395">
    <property type="term" value="F:lactose binding"/>
    <property type="evidence" value="ECO:0007669"/>
    <property type="project" value="TreeGrafter"/>
</dbReference>
<dbReference type="CDD" id="cd00070">
    <property type="entry name" value="GLECT"/>
    <property type="match status" value="1"/>
</dbReference>
<name>A0A1V4J9W4_PATFA</name>
<keyword evidence="5" id="KW-1185">Reference proteome</keyword>
<dbReference type="InterPro" id="IPR013320">
    <property type="entry name" value="ConA-like_dom_sf"/>
</dbReference>
<proteinExistence type="predicted"/>
<dbReference type="EMBL" id="LSYS01008398">
    <property type="protein sequence ID" value="OPJ68889.1"/>
    <property type="molecule type" value="Genomic_DNA"/>
</dbReference>
<dbReference type="PROSITE" id="PS51257">
    <property type="entry name" value="PROKAR_LIPOPROTEIN"/>
    <property type="match status" value="1"/>
</dbReference>
<accession>A0A1V4J9W4</accession>
<evidence type="ECO:0000259" key="3">
    <source>
        <dbReference type="PROSITE" id="PS51304"/>
    </source>
</evidence>
<reference evidence="4 5" key="1">
    <citation type="submission" date="2016-02" db="EMBL/GenBank/DDBJ databases">
        <title>Band-tailed pigeon sequencing and assembly.</title>
        <authorList>
            <person name="Soares A.E."/>
            <person name="Novak B.J."/>
            <person name="Rice E.S."/>
            <person name="O'Connell B."/>
            <person name="Chang D."/>
            <person name="Weber S."/>
            <person name="Shapiro B."/>
        </authorList>
    </citation>
    <scope>NUCLEOTIDE SEQUENCE [LARGE SCALE GENOMIC DNA]</scope>
    <source>
        <strain evidence="4">BTP2013</strain>
        <tissue evidence="4">Blood</tissue>
    </source>
</reference>
<dbReference type="Proteomes" id="UP000190648">
    <property type="component" value="Unassembled WGS sequence"/>
</dbReference>
<evidence type="ECO:0000313" key="4">
    <source>
        <dbReference type="EMBL" id="OPJ68889.1"/>
    </source>
</evidence>
<protein>
    <recommendedName>
        <fullName evidence="2">Galectin</fullName>
    </recommendedName>
</protein>
<comment type="caution">
    <text evidence="4">The sequence shown here is derived from an EMBL/GenBank/DDBJ whole genome shotgun (WGS) entry which is preliminary data.</text>
</comment>
<evidence type="ECO:0000256" key="1">
    <source>
        <dbReference type="ARBA" id="ARBA00022734"/>
    </source>
</evidence>
<dbReference type="PANTHER" id="PTHR11346">
    <property type="entry name" value="GALECTIN"/>
    <property type="match status" value="1"/>
</dbReference>
<evidence type="ECO:0000256" key="2">
    <source>
        <dbReference type="RuleBase" id="RU102079"/>
    </source>
</evidence>
<dbReference type="AlphaFoldDB" id="A0A1V4J9W4"/>
<keyword evidence="1 2" id="KW-0430">Lectin</keyword>